<dbReference type="AlphaFoldDB" id="A0AAD5T5A4"/>
<evidence type="ECO:0000313" key="4">
    <source>
        <dbReference type="EMBL" id="KAJ3130209.1"/>
    </source>
</evidence>
<dbReference type="Pfam" id="PF01981">
    <property type="entry name" value="PTH2"/>
    <property type="match status" value="1"/>
</dbReference>
<gene>
    <name evidence="4" type="ORF">HK100_008182</name>
</gene>
<keyword evidence="2" id="KW-0378">Hydrolase</keyword>
<dbReference type="PANTHER" id="PTHR46194:SF1">
    <property type="entry name" value="PEPTIDYL-TRNA HYDROLASE PTRHD1-RELATED"/>
    <property type="match status" value="1"/>
</dbReference>
<sequence length="133" mass="14995">MESAMAAVPTLTQQAFLTVFVIVRKDLSKTLGWPMGAVIGNACHAATAVLHKYRNEQRTIDYFTDLEGMRKVVLETKNEASLNKVEALMNEKGILHYKWIEQPEGISAAIATAPYFRDDVQECLKKCQLYRSD</sequence>
<dbReference type="InterPro" id="IPR042237">
    <property type="entry name" value="PTRHD1"/>
</dbReference>
<dbReference type="InterPro" id="IPR023476">
    <property type="entry name" value="Pep_tRNA_hydro_II_dom_sf"/>
</dbReference>
<dbReference type="PANTHER" id="PTHR46194">
    <property type="entry name" value="PEPTIDYL-TRNA HYDROLASE PTRHD1-RELATED"/>
    <property type="match status" value="1"/>
</dbReference>
<comment type="catalytic activity">
    <reaction evidence="3">
        <text>an N-acyl-L-alpha-aminoacyl-tRNA + H2O = an N-acyl-L-amino acid + a tRNA + H(+)</text>
        <dbReference type="Rhea" id="RHEA:54448"/>
        <dbReference type="Rhea" id="RHEA-COMP:10123"/>
        <dbReference type="Rhea" id="RHEA-COMP:13883"/>
        <dbReference type="ChEBI" id="CHEBI:15377"/>
        <dbReference type="ChEBI" id="CHEBI:15378"/>
        <dbReference type="ChEBI" id="CHEBI:59874"/>
        <dbReference type="ChEBI" id="CHEBI:78442"/>
        <dbReference type="ChEBI" id="CHEBI:138191"/>
        <dbReference type="EC" id="3.1.1.29"/>
    </reaction>
</comment>
<dbReference type="Gene3D" id="3.40.1490.10">
    <property type="entry name" value="Bit1"/>
    <property type="match status" value="1"/>
</dbReference>
<organism evidence="4 5">
    <name type="scientific">Physocladia obscura</name>
    <dbReference type="NCBI Taxonomy" id="109957"/>
    <lineage>
        <taxon>Eukaryota</taxon>
        <taxon>Fungi</taxon>
        <taxon>Fungi incertae sedis</taxon>
        <taxon>Chytridiomycota</taxon>
        <taxon>Chytridiomycota incertae sedis</taxon>
        <taxon>Chytridiomycetes</taxon>
        <taxon>Chytridiales</taxon>
        <taxon>Chytriomycetaceae</taxon>
        <taxon>Physocladia</taxon>
    </lineage>
</organism>
<keyword evidence="5" id="KW-1185">Reference proteome</keyword>
<dbReference type="EC" id="3.1.1.29" evidence="1"/>
<name>A0AAD5T5A4_9FUNG</name>
<dbReference type="EMBL" id="JADGJH010000394">
    <property type="protein sequence ID" value="KAJ3130209.1"/>
    <property type="molecule type" value="Genomic_DNA"/>
</dbReference>
<protein>
    <recommendedName>
        <fullName evidence="1">peptidyl-tRNA hydrolase</fullName>
        <ecNumber evidence="1">3.1.1.29</ecNumber>
    </recommendedName>
</protein>
<evidence type="ECO:0000313" key="5">
    <source>
        <dbReference type="Proteomes" id="UP001211907"/>
    </source>
</evidence>
<dbReference type="Proteomes" id="UP001211907">
    <property type="component" value="Unassembled WGS sequence"/>
</dbReference>
<accession>A0AAD5T5A4</accession>
<evidence type="ECO:0000256" key="1">
    <source>
        <dbReference type="ARBA" id="ARBA00013260"/>
    </source>
</evidence>
<dbReference type="GO" id="GO:0004045">
    <property type="term" value="F:peptidyl-tRNA hydrolase activity"/>
    <property type="evidence" value="ECO:0007669"/>
    <property type="project" value="UniProtKB-EC"/>
</dbReference>
<evidence type="ECO:0000256" key="2">
    <source>
        <dbReference type="ARBA" id="ARBA00022801"/>
    </source>
</evidence>
<dbReference type="InterPro" id="IPR002833">
    <property type="entry name" value="PTH2"/>
</dbReference>
<evidence type="ECO:0000256" key="3">
    <source>
        <dbReference type="ARBA" id="ARBA00048707"/>
    </source>
</evidence>
<comment type="caution">
    <text evidence="4">The sequence shown here is derived from an EMBL/GenBank/DDBJ whole genome shotgun (WGS) entry which is preliminary data.</text>
</comment>
<proteinExistence type="predicted"/>
<dbReference type="SUPFAM" id="SSF102462">
    <property type="entry name" value="Peptidyl-tRNA hydrolase II"/>
    <property type="match status" value="1"/>
</dbReference>
<reference evidence="4" key="1">
    <citation type="submission" date="2020-05" db="EMBL/GenBank/DDBJ databases">
        <title>Phylogenomic resolution of chytrid fungi.</title>
        <authorList>
            <person name="Stajich J.E."/>
            <person name="Amses K."/>
            <person name="Simmons R."/>
            <person name="Seto K."/>
            <person name="Myers J."/>
            <person name="Bonds A."/>
            <person name="Quandt C.A."/>
            <person name="Barry K."/>
            <person name="Liu P."/>
            <person name="Grigoriev I."/>
            <person name="Longcore J.E."/>
            <person name="James T.Y."/>
        </authorList>
    </citation>
    <scope>NUCLEOTIDE SEQUENCE</scope>
    <source>
        <strain evidence="4">JEL0513</strain>
    </source>
</reference>